<dbReference type="Proteomes" id="UP000103899">
    <property type="component" value="Segment"/>
</dbReference>
<dbReference type="PROSITE" id="PS51257">
    <property type="entry name" value="PROKAR_LIPOPROTEIN"/>
    <property type="match status" value="1"/>
</dbReference>
<evidence type="ECO:0000256" key="1">
    <source>
        <dbReference type="SAM" id="Phobius"/>
    </source>
</evidence>
<feature type="transmembrane region" description="Helical" evidence="1">
    <location>
        <begin position="12"/>
        <end position="29"/>
    </location>
</feature>
<keyword evidence="1" id="KW-0812">Transmembrane</keyword>
<reference evidence="2 3" key="1">
    <citation type="journal article" date="2012" name="J. Virol.">
        <title>A Novel Bat Herpesvirus Encodes Homologues of Major Histocompatibility Complex Classes I and II, C-Type Lectin, and a Unique Family of Immune-Related Genes.</title>
        <authorList>
            <person name="Zhang H."/>
            <person name="Todd S."/>
            <person name="Tachedjian M."/>
            <person name="Barr J.A."/>
            <person name="Luo M."/>
            <person name="Yu M."/>
            <person name="Marsh G.A."/>
            <person name="Crameri G."/>
            <person name="Wang L.F."/>
        </authorList>
    </citation>
    <scope>NUCLEOTIDE SEQUENCE [LARGE SCALE GENOMIC DNA]</scope>
    <source>
        <strain evidence="2">B7D8</strain>
    </source>
</reference>
<proteinExistence type="predicted"/>
<keyword evidence="3" id="KW-1185">Reference proteome</keyword>
<accession>I3VQ14</accession>
<keyword evidence="1" id="KW-0472">Membrane</keyword>
<protein>
    <submittedName>
        <fullName evidence="2">B38.1</fullName>
    </submittedName>
</protein>
<keyword evidence="1" id="KW-1133">Transmembrane helix</keyword>
<dbReference type="GeneID" id="80534748"/>
<name>I3VQ14_9BETA</name>
<dbReference type="RefSeq" id="YP_010797045.1">
    <property type="nucleotide sequence ID" value="NC_076129.1"/>
</dbReference>
<dbReference type="EMBL" id="JQ805139">
    <property type="protein sequence ID" value="AFK83858.1"/>
    <property type="molecule type" value="Genomic_DNA"/>
</dbReference>
<sequence length="104" mass="11884">MSLTRTEVVNCVGALTMCSFVFFSCQWLNRTFIRQLMEQYRVERARPRSRDRRDDGGALEWMVVGREPCDEDSLAAKNRYVTGGDILVRQATDALKASILIFCA</sequence>
<dbReference type="KEGG" id="vg:80534748"/>
<evidence type="ECO:0000313" key="3">
    <source>
        <dbReference type="Proteomes" id="UP000103899"/>
    </source>
</evidence>
<evidence type="ECO:0000313" key="2">
    <source>
        <dbReference type="EMBL" id="AFK83858.1"/>
    </source>
</evidence>
<organism evidence="2 3">
    <name type="scientific">miniopterid betaherpesvirus 1</name>
    <dbReference type="NCBI Taxonomy" id="3070189"/>
    <lineage>
        <taxon>Viruses</taxon>
        <taxon>Duplodnaviria</taxon>
        <taxon>Heunggongvirae</taxon>
        <taxon>Peploviricota</taxon>
        <taxon>Herviviricetes</taxon>
        <taxon>Herpesvirales</taxon>
        <taxon>Orthoherpesviridae</taxon>
        <taxon>Betaherpesvirinae</taxon>
        <taxon>Quwivirus</taxon>
        <taxon>Quwivirus miniopteridbeta1</taxon>
    </lineage>
</organism>